<dbReference type="EMBL" id="BKCJ010006559">
    <property type="protein sequence ID" value="GEU72780.1"/>
    <property type="molecule type" value="Genomic_DNA"/>
</dbReference>
<protein>
    <recommendedName>
        <fullName evidence="3">Pre-mRNA splicing Prp18-interacting factor</fullName>
    </recommendedName>
</protein>
<comment type="caution">
    <text evidence="2">The sequence shown here is derived from an EMBL/GenBank/DDBJ whole genome shotgun (WGS) entry which is preliminary data.</text>
</comment>
<evidence type="ECO:0008006" key="3">
    <source>
        <dbReference type="Google" id="ProtNLM"/>
    </source>
</evidence>
<accession>A0A6L2MGE8</accession>
<evidence type="ECO:0000313" key="2">
    <source>
        <dbReference type="EMBL" id="GEU72780.1"/>
    </source>
</evidence>
<evidence type="ECO:0000256" key="1">
    <source>
        <dbReference type="SAM" id="MobiDB-lite"/>
    </source>
</evidence>
<name>A0A6L2MGE8_TANCI</name>
<gene>
    <name evidence="2" type="ORF">Tci_044758</name>
</gene>
<feature type="region of interest" description="Disordered" evidence="1">
    <location>
        <begin position="172"/>
        <end position="192"/>
    </location>
</feature>
<dbReference type="AlphaFoldDB" id="A0A6L2MGE8"/>
<organism evidence="2">
    <name type="scientific">Tanacetum cinerariifolium</name>
    <name type="common">Dalmatian daisy</name>
    <name type="synonym">Chrysanthemum cinerariifolium</name>
    <dbReference type="NCBI Taxonomy" id="118510"/>
    <lineage>
        <taxon>Eukaryota</taxon>
        <taxon>Viridiplantae</taxon>
        <taxon>Streptophyta</taxon>
        <taxon>Embryophyta</taxon>
        <taxon>Tracheophyta</taxon>
        <taxon>Spermatophyta</taxon>
        <taxon>Magnoliopsida</taxon>
        <taxon>eudicotyledons</taxon>
        <taxon>Gunneridae</taxon>
        <taxon>Pentapetalae</taxon>
        <taxon>asterids</taxon>
        <taxon>campanulids</taxon>
        <taxon>Asterales</taxon>
        <taxon>Asteraceae</taxon>
        <taxon>Asteroideae</taxon>
        <taxon>Anthemideae</taxon>
        <taxon>Anthemidinae</taxon>
        <taxon>Tanacetum</taxon>
    </lineage>
</organism>
<reference evidence="2" key="1">
    <citation type="journal article" date="2019" name="Sci. Rep.">
        <title>Draft genome of Tanacetum cinerariifolium, the natural source of mosquito coil.</title>
        <authorList>
            <person name="Yamashiro T."/>
            <person name="Shiraishi A."/>
            <person name="Satake H."/>
            <person name="Nakayama K."/>
        </authorList>
    </citation>
    <scope>NUCLEOTIDE SEQUENCE</scope>
</reference>
<proteinExistence type="predicted"/>
<sequence length="793" mass="91572">MSLFYQRECFGCSQPCDGYYCYSCTCPRCGIKLLNGICITCIYGDGKPVTCSECEGMLRGGFCLSCNLKAENSFIHDPYAYSFNDTSHNFNHLPQPQYENYLCNLCENNSHDGYDCQQQFSFVYEQEPSYNQNYNDNYYPRDLPSFPCCDNCRGSHATFECQPMDQNIDFSGSDQIQTPQYPDIHPPSQEKSDEVFQDKGDLMKSIQTFLEEFNYIPFGEKPKILLQAWDKFFAIQHAQPEDSNELFQKLLKDLQIINKEMIECNRLIFFDDNEDHSVQYKEYLENSSNEIAALNSNQEKEGPPQDFDIRQLIREECCIEVCEEQKQKLEDTMLELVKIYRKKSFIEKQKVKNVVEQPAERRTRIIESMQNFRVIHKSSISLNNTSQISSVHAVVPILSTKEPEYSLSMRYEHPNTTLEMESDEMIKSGVEELVQILSENEVTSEDKKECDMLVYENSPICDDHSEIFSNSNNDDDISSDDDAFEDIEYVEASLPDPEIVSLAEENNVHQEEEEFDLEEIQDVVLREKLLSINRLIANIESLNDNPSPDRLLNSFVSFSISEESDNSLSDNSSLEFKTFCDHTEETRSGNTTTHADDFFSEYDSFCFEIEPDQERMTSVFKNDISDDSTNYPLLEEVDLFLASDNLIPSGIENFGDDSEGDIRFLEELLIDDSIPFPNNEESNFNNPSFLRPPPEPPDAEFDVETDAGEEILVVMNNSDELECLDPRDEIDENDDYFPFMFVIRIFLPYLIYSEVFPFFSPLRMKTPFLTLVSPFRASGISLGWNFHVLLCLS</sequence>